<evidence type="ECO:0000313" key="1">
    <source>
        <dbReference type="Ensembl" id="ENSSLDP00000032151.1"/>
    </source>
</evidence>
<organism evidence="1 2">
    <name type="scientific">Seriola lalandi dorsalis</name>
    <dbReference type="NCBI Taxonomy" id="1841481"/>
    <lineage>
        <taxon>Eukaryota</taxon>
        <taxon>Metazoa</taxon>
        <taxon>Chordata</taxon>
        <taxon>Craniata</taxon>
        <taxon>Vertebrata</taxon>
        <taxon>Euteleostomi</taxon>
        <taxon>Actinopterygii</taxon>
        <taxon>Neopterygii</taxon>
        <taxon>Teleostei</taxon>
        <taxon>Neoteleostei</taxon>
        <taxon>Acanthomorphata</taxon>
        <taxon>Carangaria</taxon>
        <taxon>Carangiformes</taxon>
        <taxon>Carangidae</taxon>
        <taxon>Seriola</taxon>
    </lineage>
</organism>
<reference evidence="1" key="2">
    <citation type="submission" date="2025-09" db="UniProtKB">
        <authorList>
            <consortium name="Ensembl"/>
        </authorList>
    </citation>
    <scope>IDENTIFICATION</scope>
</reference>
<sequence length="146" mass="16683">MTRRCRPLWRRSRGSARLHHPGSAHSGQCHFAQNPCLLQWAAGKGFLLGEGRCVVIDVCYDHTPFKQIYPALQWPYHGHLKVQETLVFIKYHLALWKLLSVNTPWACCQLTCDIPATSTCREAQVCGHVPNLYVRWALLCYPVPES</sequence>
<evidence type="ECO:0000313" key="2">
    <source>
        <dbReference type="Proteomes" id="UP000261360"/>
    </source>
</evidence>
<keyword evidence="2" id="KW-1185">Reference proteome</keyword>
<proteinExistence type="predicted"/>
<reference evidence="1" key="1">
    <citation type="submission" date="2025-08" db="UniProtKB">
        <authorList>
            <consortium name="Ensembl"/>
        </authorList>
    </citation>
    <scope>IDENTIFICATION</scope>
</reference>
<name>A0A3B4YVB2_SERLL</name>
<dbReference type="AlphaFoldDB" id="A0A3B4YVB2"/>
<protein>
    <submittedName>
        <fullName evidence="1">Uncharacterized protein</fullName>
    </submittedName>
</protein>
<dbReference type="GeneTree" id="ENSGT01030000234945"/>
<accession>A0A3B4YVB2</accession>
<dbReference type="Proteomes" id="UP000261360">
    <property type="component" value="Unplaced"/>
</dbReference>
<dbReference type="Ensembl" id="ENSSLDT00000033063.1">
    <property type="protein sequence ID" value="ENSSLDP00000032151.1"/>
    <property type="gene ID" value="ENSSLDG00000024695.1"/>
</dbReference>